<dbReference type="PANTHER" id="PTHR44196:SF1">
    <property type="entry name" value="DEHYDROGENASE_REDUCTASE SDR FAMILY MEMBER 7B"/>
    <property type="match status" value="1"/>
</dbReference>
<name>A0A9W6KRP5_9ACTN</name>
<gene>
    <name evidence="3" type="ORF">GCM10017581_069120</name>
</gene>
<dbReference type="PANTHER" id="PTHR44196">
    <property type="entry name" value="DEHYDROGENASE/REDUCTASE SDR FAMILY MEMBER 7B"/>
    <property type="match status" value="1"/>
</dbReference>
<evidence type="ECO:0008006" key="5">
    <source>
        <dbReference type="Google" id="ProtNLM"/>
    </source>
</evidence>
<evidence type="ECO:0000256" key="2">
    <source>
        <dbReference type="ARBA" id="ARBA00023002"/>
    </source>
</evidence>
<dbReference type="GO" id="GO:0016020">
    <property type="term" value="C:membrane"/>
    <property type="evidence" value="ECO:0007669"/>
    <property type="project" value="TreeGrafter"/>
</dbReference>
<dbReference type="InterPro" id="IPR002347">
    <property type="entry name" value="SDR_fam"/>
</dbReference>
<accession>A0A9W6KRP5</accession>
<dbReference type="Proteomes" id="UP001143480">
    <property type="component" value="Unassembled WGS sequence"/>
</dbReference>
<evidence type="ECO:0000256" key="1">
    <source>
        <dbReference type="ARBA" id="ARBA00006484"/>
    </source>
</evidence>
<evidence type="ECO:0000313" key="3">
    <source>
        <dbReference type="EMBL" id="GLL05165.1"/>
    </source>
</evidence>
<reference evidence="3" key="2">
    <citation type="submission" date="2023-01" db="EMBL/GenBank/DDBJ databases">
        <authorList>
            <person name="Sun Q."/>
            <person name="Evtushenko L."/>
        </authorList>
    </citation>
    <scope>NUCLEOTIDE SEQUENCE</scope>
    <source>
        <strain evidence="3">VKM Ac-1321</strain>
    </source>
</reference>
<comment type="similarity">
    <text evidence="1">Belongs to the short-chain dehydrogenases/reductases (SDR) family.</text>
</comment>
<dbReference type="Pfam" id="PF00106">
    <property type="entry name" value="adh_short"/>
    <property type="match status" value="1"/>
</dbReference>
<proteinExistence type="inferred from homology"/>
<evidence type="ECO:0000313" key="4">
    <source>
        <dbReference type="Proteomes" id="UP001143480"/>
    </source>
</evidence>
<protein>
    <recommendedName>
        <fullName evidence="5">Short subunit dehydrogenase</fullName>
    </recommendedName>
</protein>
<dbReference type="EMBL" id="BSFP01000054">
    <property type="protein sequence ID" value="GLL05165.1"/>
    <property type="molecule type" value="Genomic_DNA"/>
</dbReference>
<comment type="caution">
    <text evidence="3">The sequence shown here is derived from an EMBL/GenBank/DDBJ whole genome shotgun (WGS) entry which is preliminary data.</text>
</comment>
<dbReference type="Gene3D" id="3.40.50.720">
    <property type="entry name" value="NAD(P)-binding Rossmann-like Domain"/>
    <property type="match status" value="1"/>
</dbReference>
<dbReference type="AlphaFoldDB" id="A0A9W6KRP5"/>
<dbReference type="InterPro" id="IPR036291">
    <property type="entry name" value="NAD(P)-bd_dom_sf"/>
</dbReference>
<keyword evidence="2" id="KW-0560">Oxidoreductase</keyword>
<sequence>MTPFDLSGRVALVTGAGHGIGRAIAIGPARAGAGVVLHARRADDLDEVASAVLHEGRAAERWVRDLDGGWMARCRGPVPG</sequence>
<dbReference type="RefSeq" id="WP_271189821.1">
    <property type="nucleotide sequence ID" value="NZ_BAAAXA010000003.1"/>
</dbReference>
<organism evidence="3 4">
    <name type="scientific">Dactylosporangium matsuzakiense</name>
    <dbReference type="NCBI Taxonomy" id="53360"/>
    <lineage>
        <taxon>Bacteria</taxon>
        <taxon>Bacillati</taxon>
        <taxon>Actinomycetota</taxon>
        <taxon>Actinomycetes</taxon>
        <taxon>Micromonosporales</taxon>
        <taxon>Micromonosporaceae</taxon>
        <taxon>Dactylosporangium</taxon>
    </lineage>
</organism>
<keyword evidence="4" id="KW-1185">Reference proteome</keyword>
<dbReference type="GO" id="GO:0016491">
    <property type="term" value="F:oxidoreductase activity"/>
    <property type="evidence" value="ECO:0007669"/>
    <property type="project" value="UniProtKB-KW"/>
</dbReference>
<reference evidence="3" key="1">
    <citation type="journal article" date="2014" name="Int. J. Syst. Evol. Microbiol.">
        <title>Complete genome sequence of Corynebacterium casei LMG S-19264T (=DSM 44701T), isolated from a smear-ripened cheese.</title>
        <authorList>
            <consortium name="US DOE Joint Genome Institute (JGI-PGF)"/>
            <person name="Walter F."/>
            <person name="Albersmeier A."/>
            <person name="Kalinowski J."/>
            <person name="Ruckert C."/>
        </authorList>
    </citation>
    <scope>NUCLEOTIDE SEQUENCE</scope>
    <source>
        <strain evidence="3">VKM Ac-1321</strain>
    </source>
</reference>
<dbReference type="SUPFAM" id="SSF51735">
    <property type="entry name" value="NAD(P)-binding Rossmann-fold domains"/>
    <property type="match status" value="1"/>
</dbReference>